<proteinExistence type="predicted"/>
<name>A0A146MFE0_LYGHE</name>
<keyword evidence="1" id="KW-0812">Transmembrane</keyword>
<sequence length="296" mass="32310">MLSYVDNTQATGQCPRQFQRNCESVDRSALSNTPPLVTRFCYGCCCSRYEQVEEDEGNTMAKAPTNFHSALRLSTVDATPGVPSTMTTGESSSSVLFYVTPFPPLLPLSFAVDDDYEVYDSDCDEGDAHSERYGVTSALVLRLMYGKAGKRSVHTIASSLQFVLPPPLLLVMLLLLLCAPLCFALPLPALFRVYSVYAMSLSSLLQSLLQLSCDTSYATSALCCSSSSAEQSNSTHSLYLSTRRRRICSAWGKSGSNTNNTLCYKPLYSPALARCNAERASVSVILSTLCRHARLT</sequence>
<keyword evidence="1" id="KW-1133">Transmembrane helix</keyword>
<accession>A0A146MFE0</accession>
<evidence type="ECO:0000313" key="2">
    <source>
        <dbReference type="EMBL" id="JAQ18453.1"/>
    </source>
</evidence>
<dbReference type="AlphaFoldDB" id="A0A146MFE0"/>
<gene>
    <name evidence="2" type="ORF">g.61710</name>
</gene>
<dbReference type="EMBL" id="GDHC01000176">
    <property type="protein sequence ID" value="JAQ18453.1"/>
    <property type="molecule type" value="Transcribed_RNA"/>
</dbReference>
<evidence type="ECO:0000256" key="1">
    <source>
        <dbReference type="SAM" id="Phobius"/>
    </source>
</evidence>
<keyword evidence="1" id="KW-0472">Membrane</keyword>
<protein>
    <submittedName>
        <fullName evidence="2">Uncharacterized protein</fullName>
    </submittedName>
</protein>
<feature type="transmembrane region" description="Helical" evidence="1">
    <location>
        <begin position="168"/>
        <end position="191"/>
    </location>
</feature>
<reference evidence="2" key="1">
    <citation type="journal article" date="2016" name="Gigascience">
        <title>De novo construction of an expanded transcriptome assembly for the western tarnished plant bug, Lygus hesperus.</title>
        <authorList>
            <person name="Tassone E.E."/>
            <person name="Geib S.M."/>
            <person name="Hall B."/>
            <person name="Fabrick J.A."/>
            <person name="Brent C.S."/>
            <person name="Hull J.J."/>
        </authorList>
    </citation>
    <scope>NUCLEOTIDE SEQUENCE</scope>
</reference>
<organism evidence="2">
    <name type="scientific">Lygus hesperus</name>
    <name type="common">Western plant bug</name>
    <dbReference type="NCBI Taxonomy" id="30085"/>
    <lineage>
        <taxon>Eukaryota</taxon>
        <taxon>Metazoa</taxon>
        <taxon>Ecdysozoa</taxon>
        <taxon>Arthropoda</taxon>
        <taxon>Hexapoda</taxon>
        <taxon>Insecta</taxon>
        <taxon>Pterygota</taxon>
        <taxon>Neoptera</taxon>
        <taxon>Paraneoptera</taxon>
        <taxon>Hemiptera</taxon>
        <taxon>Heteroptera</taxon>
        <taxon>Panheteroptera</taxon>
        <taxon>Cimicomorpha</taxon>
        <taxon>Miridae</taxon>
        <taxon>Mirini</taxon>
        <taxon>Lygus</taxon>
    </lineage>
</organism>